<evidence type="ECO:0000256" key="1">
    <source>
        <dbReference type="SAM" id="MobiDB-lite"/>
    </source>
</evidence>
<feature type="compositionally biased region" description="Low complexity" evidence="1">
    <location>
        <begin position="161"/>
        <end position="175"/>
    </location>
</feature>
<dbReference type="EMBL" id="CADCUE010000201">
    <property type="protein sequence ID" value="CAA9347714.1"/>
    <property type="molecule type" value="Genomic_DNA"/>
</dbReference>
<feature type="compositionally biased region" description="Basic residues" evidence="1">
    <location>
        <begin position="113"/>
        <end position="141"/>
    </location>
</feature>
<protein>
    <submittedName>
        <fullName evidence="2">dTDP-4-dehydrorhamnose reductase</fullName>
        <ecNumber evidence="2">1.1.1.133</ecNumber>
    </submittedName>
</protein>
<sequence length="315" mass="35183">ERRCVSRPVDARLPGHRDGRAAVDRLRRRRPAPRPDAVLQGPERGRARHHRPRRGGAGGRRLGVHGARRHPGLPGGRRQRRRLHRRGRRRERRGPRLRRQRDRPGAARPGLRRERRPARARQHRLRLPRRPGGRPALRRGRPDRTPVGVRPHEARRRAGRARAAPGRLLGRAHGLGLRRHGRQLRQDHGPARERAGDGERRRRPGRLADVEPRPGKGAVGAGARGRPGRHLPLHQPRRDDLARLHAGHLRGAGRRSGARPADDQRRVRPTGAPAGLQRPVAPGVGRGRSAAPARLARRTGRGLPPARQGVPARGL</sequence>
<keyword evidence="2" id="KW-0560">Oxidoreductase</keyword>
<gene>
    <name evidence="2" type="ORF">AVDCRST_MAG16-2158</name>
</gene>
<evidence type="ECO:0000313" key="2">
    <source>
        <dbReference type="EMBL" id="CAA9347714.1"/>
    </source>
</evidence>
<proteinExistence type="predicted"/>
<feature type="compositionally biased region" description="Basic residues" evidence="1">
    <location>
        <begin position="245"/>
        <end position="257"/>
    </location>
</feature>
<feature type="compositionally biased region" description="Basic and acidic residues" evidence="1">
    <location>
        <begin position="9"/>
        <end position="25"/>
    </location>
</feature>
<name>A0A6J4M1G9_9ACTN</name>
<dbReference type="GO" id="GO:0008831">
    <property type="term" value="F:dTDP-4-dehydrorhamnose reductase activity"/>
    <property type="evidence" value="ECO:0007669"/>
    <property type="project" value="UniProtKB-EC"/>
</dbReference>
<reference evidence="2" key="1">
    <citation type="submission" date="2020-02" db="EMBL/GenBank/DDBJ databases">
        <authorList>
            <person name="Meier V. D."/>
        </authorList>
    </citation>
    <scope>NUCLEOTIDE SEQUENCE</scope>
    <source>
        <strain evidence="2">AVDCRST_MAG16</strain>
    </source>
</reference>
<feature type="compositionally biased region" description="Basic and acidic residues" evidence="1">
    <location>
        <begin position="184"/>
        <end position="214"/>
    </location>
</feature>
<feature type="region of interest" description="Disordered" evidence="1">
    <location>
        <begin position="1"/>
        <end position="315"/>
    </location>
</feature>
<feature type="compositionally biased region" description="Basic residues" evidence="1">
    <location>
        <begin position="62"/>
        <end position="101"/>
    </location>
</feature>
<feature type="non-terminal residue" evidence="2">
    <location>
        <position position="1"/>
    </location>
</feature>
<feature type="non-terminal residue" evidence="2">
    <location>
        <position position="315"/>
    </location>
</feature>
<organism evidence="2">
    <name type="scientific">uncultured Frankineae bacterium</name>
    <dbReference type="NCBI Taxonomy" id="437475"/>
    <lineage>
        <taxon>Bacteria</taxon>
        <taxon>Bacillati</taxon>
        <taxon>Actinomycetota</taxon>
        <taxon>Actinomycetes</taxon>
        <taxon>Frankiales</taxon>
        <taxon>environmental samples</taxon>
    </lineage>
</organism>
<dbReference type="EC" id="1.1.1.133" evidence="2"/>
<dbReference type="AlphaFoldDB" id="A0A6J4M1G9"/>
<accession>A0A6J4M1G9</accession>